<dbReference type="EMBL" id="OX459118">
    <property type="protein sequence ID" value="CAI9089609.1"/>
    <property type="molecule type" value="Genomic_DNA"/>
</dbReference>
<gene>
    <name evidence="2" type="ORF">OLC1_LOCUS1930</name>
</gene>
<feature type="compositionally biased region" description="Basic and acidic residues" evidence="1">
    <location>
        <begin position="124"/>
        <end position="133"/>
    </location>
</feature>
<protein>
    <submittedName>
        <fullName evidence="2">OLC1v1024211C1</fullName>
    </submittedName>
</protein>
<dbReference type="Proteomes" id="UP001161247">
    <property type="component" value="Chromosome 1"/>
</dbReference>
<proteinExistence type="predicted"/>
<keyword evidence="3" id="KW-1185">Reference proteome</keyword>
<feature type="region of interest" description="Disordered" evidence="1">
    <location>
        <begin position="110"/>
        <end position="136"/>
    </location>
</feature>
<evidence type="ECO:0000313" key="3">
    <source>
        <dbReference type="Proteomes" id="UP001161247"/>
    </source>
</evidence>
<evidence type="ECO:0000256" key="1">
    <source>
        <dbReference type="SAM" id="MobiDB-lite"/>
    </source>
</evidence>
<reference evidence="2" key="1">
    <citation type="submission" date="2023-03" db="EMBL/GenBank/DDBJ databases">
        <authorList>
            <person name="Julca I."/>
        </authorList>
    </citation>
    <scope>NUCLEOTIDE SEQUENCE</scope>
</reference>
<organism evidence="2 3">
    <name type="scientific">Oldenlandia corymbosa var. corymbosa</name>
    <dbReference type="NCBI Taxonomy" id="529605"/>
    <lineage>
        <taxon>Eukaryota</taxon>
        <taxon>Viridiplantae</taxon>
        <taxon>Streptophyta</taxon>
        <taxon>Embryophyta</taxon>
        <taxon>Tracheophyta</taxon>
        <taxon>Spermatophyta</taxon>
        <taxon>Magnoliopsida</taxon>
        <taxon>eudicotyledons</taxon>
        <taxon>Gunneridae</taxon>
        <taxon>Pentapetalae</taxon>
        <taxon>asterids</taxon>
        <taxon>lamiids</taxon>
        <taxon>Gentianales</taxon>
        <taxon>Rubiaceae</taxon>
        <taxon>Rubioideae</taxon>
        <taxon>Spermacoceae</taxon>
        <taxon>Hedyotis-Oldenlandia complex</taxon>
        <taxon>Oldenlandia</taxon>
    </lineage>
</organism>
<sequence>MKHHLARTRKDVALCEKVPRDVSTKFLKILENLRERKSVDDDIVDLSCFDEENDDNDKKFNGTGKGKKQVTMNSFTKDRAVPYDEWITEVEDSCLPEDDSWLDIHECFSESESSKNAKKRKRGPKDLQHDRSNKNSVIIEEDEFLQEIESDSRRKTRIF</sequence>
<dbReference type="AlphaFoldDB" id="A0AAV1C1P6"/>
<name>A0AAV1C1P6_OLDCO</name>
<evidence type="ECO:0000313" key="2">
    <source>
        <dbReference type="EMBL" id="CAI9089609.1"/>
    </source>
</evidence>
<accession>A0AAV1C1P6</accession>